<proteinExistence type="predicted"/>
<keyword evidence="3" id="KW-1185">Reference proteome</keyword>
<gene>
    <name evidence="2" type="ORF">ACFQPB_15845</name>
</gene>
<comment type="caution">
    <text evidence="2">The sequence shown here is derived from an EMBL/GenBank/DDBJ whole genome shotgun (WGS) entry which is preliminary data.</text>
</comment>
<accession>A0ABW2QP44</accession>
<feature type="transmembrane region" description="Helical" evidence="1">
    <location>
        <begin position="66"/>
        <end position="90"/>
    </location>
</feature>
<dbReference type="Pfam" id="PF11190">
    <property type="entry name" value="DUF2976"/>
    <property type="match status" value="1"/>
</dbReference>
<sequence length="134" mass="14339">MKKQLQQLKQFQARVSEKIARAALVPAVALMCSPVMAGLPTMPTPQGGGIGGATVANDDWLGQMGAWFKAGITILALVLAGLGFIYVVMGGLSKWRAYSQGRAEIADLKEYFILGAVFAVFLVVMVTYAMQVLE</sequence>
<dbReference type="InterPro" id="IPR021356">
    <property type="entry name" value="Integr_conj_element_PFL4702"/>
</dbReference>
<evidence type="ECO:0000313" key="2">
    <source>
        <dbReference type="EMBL" id="MFC7410338.1"/>
    </source>
</evidence>
<protein>
    <submittedName>
        <fullName evidence="2">DUF2976 domain-containing protein</fullName>
    </submittedName>
</protein>
<keyword evidence="1" id="KW-0812">Transmembrane</keyword>
<keyword evidence="1" id="KW-1133">Transmembrane helix</keyword>
<name>A0ABW2QP44_9BURK</name>
<feature type="transmembrane region" description="Helical" evidence="1">
    <location>
        <begin position="20"/>
        <end position="39"/>
    </location>
</feature>
<reference evidence="3" key="1">
    <citation type="journal article" date="2019" name="Int. J. Syst. Evol. Microbiol.">
        <title>The Global Catalogue of Microorganisms (GCM) 10K type strain sequencing project: providing services to taxonomists for standard genome sequencing and annotation.</title>
        <authorList>
            <consortium name="The Broad Institute Genomics Platform"/>
            <consortium name="The Broad Institute Genome Sequencing Center for Infectious Disease"/>
            <person name="Wu L."/>
            <person name="Ma J."/>
        </authorList>
    </citation>
    <scope>NUCLEOTIDE SEQUENCE [LARGE SCALE GENOMIC DNA]</scope>
    <source>
        <strain evidence="3">CGMCC 1.12371</strain>
    </source>
</reference>
<dbReference type="Proteomes" id="UP001596501">
    <property type="component" value="Unassembled WGS sequence"/>
</dbReference>
<evidence type="ECO:0000313" key="3">
    <source>
        <dbReference type="Proteomes" id="UP001596501"/>
    </source>
</evidence>
<feature type="transmembrane region" description="Helical" evidence="1">
    <location>
        <begin position="111"/>
        <end position="130"/>
    </location>
</feature>
<evidence type="ECO:0000256" key="1">
    <source>
        <dbReference type="SAM" id="Phobius"/>
    </source>
</evidence>
<keyword evidence="1" id="KW-0472">Membrane</keyword>
<dbReference type="RefSeq" id="WP_382225253.1">
    <property type="nucleotide sequence ID" value="NZ_JBHTCA010000014.1"/>
</dbReference>
<organism evidence="2 3">
    <name type="scientific">Hydrogenophaga atypica</name>
    <dbReference type="NCBI Taxonomy" id="249409"/>
    <lineage>
        <taxon>Bacteria</taxon>
        <taxon>Pseudomonadati</taxon>
        <taxon>Pseudomonadota</taxon>
        <taxon>Betaproteobacteria</taxon>
        <taxon>Burkholderiales</taxon>
        <taxon>Comamonadaceae</taxon>
        <taxon>Hydrogenophaga</taxon>
    </lineage>
</organism>
<dbReference type="EMBL" id="JBHTCA010000014">
    <property type="protein sequence ID" value="MFC7410338.1"/>
    <property type="molecule type" value="Genomic_DNA"/>
</dbReference>